<accession>A0A803TWX6</accession>
<dbReference type="Gene3D" id="1.20.120.340">
    <property type="entry name" value="Flagellar protein FliS"/>
    <property type="match status" value="1"/>
</dbReference>
<keyword evidence="3" id="KW-0551">Lipid droplet</keyword>
<dbReference type="InterPro" id="IPR004279">
    <property type="entry name" value="Perilipin"/>
</dbReference>
<dbReference type="GO" id="GO:0005811">
    <property type="term" value="C:lipid droplet"/>
    <property type="evidence" value="ECO:0007669"/>
    <property type="project" value="UniProtKB-SubCell"/>
</dbReference>
<evidence type="ECO:0000256" key="2">
    <source>
        <dbReference type="ARBA" id="ARBA00006311"/>
    </source>
</evidence>
<dbReference type="PANTHER" id="PTHR14024:SF11">
    <property type="entry name" value="PERILIPIN-3"/>
    <property type="match status" value="1"/>
</dbReference>
<dbReference type="AlphaFoldDB" id="A0A803TWX6"/>
<evidence type="ECO:0000313" key="5">
    <source>
        <dbReference type="Proteomes" id="UP000001646"/>
    </source>
</evidence>
<reference evidence="4" key="1">
    <citation type="submission" date="2009-12" db="EMBL/GenBank/DDBJ databases">
        <title>The Genome Sequence of Anolis carolinensis (Green Anole Lizard).</title>
        <authorList>
            <consortium name="The Genome Sequencing Platform"/>
            <person name="Di Palma F."/>
            <person name="Alfoldi J."/>
            <person name="Heiman D."/>
            <person name="Young S."/>
            <person name="Grabherr M."/>
            <person name="Johnson J."/>
            <person name="Lander E.S."/>
            <person name="Lindblad-Toh K."/>
        </authorList>
    </citation>
    <scope>NUCLEOTIDE SEQUENCE [LARGE SCALE GENOMIC DNA]</scope>
    <source>
        <strain evidence="4">JBL SC #1</strain>
    </source>
</reference>
<evidence type="ECO:0000313" key="4">
    <source>
        <dbReference type="Ensembl" id="ENSACAP00000039716.1"/>
    </source>
</evidence>
<dbReference type="Pfam" id="PF03036">
    <property type="entry name" value="Perilipin"/>
    <property type="match status" value="1"/>
</dbReference>
<sequence length="225" mass="25544">MKVEALCFIQPSYPSWELTSHNLWKSAFKATLCAHTFQTKASISHIWLLQVLGQSTADILTEAETEASKFATKLQGLDANLETEPHNIMTCEICQLFVRTVDRLLDKRDRLMNHYLPLTEEEICNLKIAVGELDDEVVDCQRESCLARINNLSGKLRQRAYMMTLSQLRVARRNTQESLCQLHQTIDLVGLTLHFLPPVLPDPTHTPQKIQFHLAGSLSIGRLCC</sequence>
<organism evidence="4 5">
    <name type="scientific">Anolis carolinensis</name>
    <name type="common">Green anole</name>
    <name type="synonym">American chameleon</name>
    <dbReference type="NCBI Taxonomy" id="28377"/>
    <lineage>
        <taxon>Eukaryota</taxon>
        <taxon>Metazoa</taxon>
        <taxon>Chordata</taxon>
        <taxon>Craniata</taxon>
        <taxon>Vertebrata</taxon>
        <taxon>Euteleostomi</taxon>
        <taxon>Lepidosauria</taxon>
        <taxon>Squamata</taxon>
        <taxon>Bifurcata</taxon>
        <taxon>Unidentata</taxon>
        <taxon>Episquamata</taxon>
        <taxon>Toxicofera</taxon>
        <taxon>Iguania</taxon>
        <taxon>Dactyloidae</taxon>
        <taxon>Anolis</taxon>
    </lineage>
</organism>
<reference evidence="4" key="3">
    <citation type="submission" date="2025-09" db="UniProtKB">
        <authorList>
            <consortium name="Ensembl"/>
        </authorList>
    </citation>
    <scope>IDENTIFICATION</scope>
</reference>
<comment type="similarity">
    <text evidence="2">Belongs to the perilipin family.</text>
</comment>
<dbReference type="InParanoid" id="A0A803TWX6"/>
<proteinExistence type="inferred from homology"/>
<reference evidence="4" key="2">
    <citation type="submission" date="2025-08" db="UniProtKB">
        <authorList>
            <consortium name="Ensembl"/>
        </authorList>
    </citation>
    <scope>IDENTIFICATION</scope>
</reference>
<evidence type="ECO:0000256" key="3">
    <source>
        <dbReference type="ARBA" id="ARBA00022677"/>
    </source>
</evidence>
<dbReference type="GeneTree" id="ENSGT01040000244735"/>
<dbReference type="SUPFAM" id="SSF109775">
    <property type="entry name" value="Mannose-6-phosphate receptor binding protein 1 (Tip47), C-terminal domain"/>
    <property type="match status" value="1"/>
</dbReference>
<evidence type="ECO:0000256" key="1">
    <source>
        <dbReference type="ARBA" id="ARBA00004502"/>
    </source>
</evidence>
<name>A0A803TWX6_ANOCA</name>
<dbReference type="Ensembl" id="ENSACAT00000049117.1">
    <property type="protein sequence ID" value="ENSACAP00000039716.1"/>
    <property type="gene ID" value="ENSACAG00000034995.1"/>
</dbReference>
<dbReference type="PANTHER" id="PTHR14024">
    <property type="entry name" value="PERILIPIN"/>
    <property type="match status" value="1"/>
</dbReference>
<dbReference type="Proteomes" id="UP000001646">
    <property type="component" value="Unplaced"/>
</dbReference>
<protein>
    <submittedName>
        <fullName evidence="4">Uncharacterized protein</fullName>
    </submittedName>
</protein>
<comment type="subcellular location">
    <subcellularLocation>
        <location evidence="1">Lipid droplet</location>
    </subcellularLocation>
</comment>
<keyword evidence="5" id="KW-1185">Reference proteome</keyword>